<keyword evidence="1" id="KW-0812">Transmembrane</keyword>
<keyword evidence="1" id="KW-0472">Membrane</keyword>
<evidence type="ECO:0000313" key="4">
    <source>
        <dbReference type="Proteomes" id="UP000184001"/>
    </source>
</evidence>
<dbReference type="AlphaFoldDB" id="A0A8G2C8L0"/>
<gene>
    <name evidence="2" type="ORF">AB2Z07_04295</name>
    <name evidence="3" type="ORF">SAMN05660830_01134</name>
</gene>
<evidence type="ECO:0000313" key="2">
    <source>
        <dbReference type="EMBL" id="MEZ6852756.1"/>
    </source>
</evidence>
<dbReference type="Proteomes" id="UP000184001">
    <property type="component" value="Unassembled WGS sequence"/>
</dbReference>
<accession>A0A8G2C8L0</accession>
<sequence>MTSNKSFPHRIGEKERRRLKAEQKKNIGAWYGLGLVGIVGWSVVIPTLLGIFLGVWVDIHWPSPRSWTLMLMVLGLFIGCLCAGFWVNRQRQQIMKERTNEDR</sequence>
<name>A0A8G2C8L0_9BACT</name>
<reference evidence="3 4" key="1">
    <citation type="submission" date="2016-11" db="EMBL/GenBank/DDBJ databases">
        <authorList>
            <person name="Varghese N."/>
            <person name="Submissions S."/>
        </authorList>
    </citation>
    <scope>NUCLEOTIDE SEQUENCE [LARGE SCALE GENOMIC DNA]</scope>
    <source>
        <strain evidence="3 4">DSM 17919</strain>
    </source>
</reference>
<evidence type="ECO:0000256" key="1">
    <source>
        <dbReference type="SAM" id="Phobius"/>
    </source>
</evidence>
<comment type="caution">
    <text evidence="3">The sequence shown here is derived from an EMBL/GenBank/DDBJ whole genome shotgun (WGS) entry which is preliminary data.</text>
</comment>
<dbReference type="Pfam" id="PF09527">
    <property type="entry name" value="ATPase_gene1"/>
    <property type="match status" value="1"/>
</dbReference>
<evidence type="ECO:0000313" key="3">
    <source>
        <dbReference type="EMBL" id="SHI83098.1"/>
    </source>
</evidence>
<feature type="transmembrane region" description="Helical" evidence="1">
    <location>
        <begin position="27"/>
        <end position="57"/>
    </location>
</feature>
<dbReference type="InterPro" id="IPR011744">
    <property type="entry name" value="ATPase_gene1"/>
</dbReference>
<evidence type="ECO:0000313" key="5">
    <source>
        <dbReference type="Proteomes" id="UP001568358"/>
    </source>
</evidence>
<organism evidence="3 4">
    <name type="scientific">Halodesulfovibrio aestuarii</name>
    <dbReference type="NCBI Taxonomy" id="126333"/>
    <lineage>
        <taxon>Bacteria</taxon>
        <taxon>Pseudomonadati</taxon>
        <taxon>Thermodesulfobacteriota</taxon>
        <taxon>Desulfovibrionia</taxon>
        <taxon>Desulfovibrionales</taxon>
        <taxon>Desulfovibrionaceae</taxon>
        <taxon>Halodesulfovibrio</taxon>
    </lineage>
</organism>
<feature type="transmembrane region" description="Helical" evidence="1">
    <location>
        <begin position="69"/>
        <end position="88"/>
    </location>
</feature>
<dbReference type="RefSeq" id="WP_020002250.1">
    <property type="nucleotide sequence ID" value="NZ_CP192217.1"/>
</dbReference>
<dbReference type="EMBL" id="FQZR01000002">
    <property type="protein sequence ID" value="SHI83098.1"/>
    <property type="molecule type" value="Genomic_DNA"/>
</dbReference>
<dbReference type="InterPro" id="IPR032820">
    <property type="entry name" value="ATPase_put"/>
</dbReference>
<keyword evidence="1" id="KW-1133">Transmembrane helix</keyword>
<reference evidence="2 5" key="2">
    <citation type="submission" date="2024-07" db="EMBL/GenBank/DDBJ databases">
        <title>Active virus-host system and metabolic interactions in a Lokiarchaeon culture.</title>
        <authorList>
            <person name="Ponce Toledo R.I."/>
            <person name="Rodrigues Oliveira T."/>
            <person name="Schleper C."/>
        </authorList>
    </citation>
    <scope>NUCLEOTIDE SEQUENCE [LARGE SCALE GENOMIC DNA]</scope>
    <source>
        <strain evidence="2 5">B35</strain>
    </source>
</reference>
<dbReference type="NCBIfam" id="TIGR02230">
    <property type="entry name" value="ATPase_gene1"/>
    <property type="match status" value="1"/>
</dbReference>
<dbReference type="Proteomes" id="UP001568358">
    <property type="component" value="Unassembled WGS sequence"/>
</dbReference>
<protein>
    <submittedName>
        <fullName evidence="3">ATP synthase protein I</fullName>
    </submittedName>
    <submittedName>
        <fullName evidence="2">AtpZ/AtpI family protein</fullName>
    </submittedName>
</protein>
<keyword evidence="5" id="KW-1185">Reference proteome</keyword>
<proteinExistence type="predicted"/>
<dbReference type="EMBL" id="JBFSOO010000003">
    <property type="protein sequence ID" value="MEZ6852756.1"/>
    <property type="molecule type" value="Genomic_DNA"/>
</dbReference>